<dbReference type="AlphaFoldDB" id="A0A061JCE9"/>
<evidence type="ECO:0000259" key="12">
    <source>
        <dbReference type="PROSITE" id="PS50011"/>
    </source>
</evidence>
<keyword evidence="2 10" id="KW-0547">Nucleotide-binding</keyword>
<dbReference type="SUPFAM" id="SSF56112">
    <property type="entry name" value="Protein kinase-like (PK-like)"/>
    <property type="match status" value="1"/>
</dbReference>
<evidence type="ECO:0000256" key="1">
    <source>
        <dbReference type="ARBA" id="ARBA00022679"/>
    </source>
</evidence>
<dbReference type="FunFam" id="1.10.510.10:FF:000744">
    <property type="entry name" value="Putative mitogen activated protein kinase"/>
    <property type="match status" value="1"/>
</dbReference>
<evidence type="ECO:0000256" key="3">
    <source>
        <dbReference type="ARBA" id="ARBA00022777"/>
    </source>
</evidence>
<dbReference type="InterPro" id="IPR017441">
    <property type="entry name" value="Protein_kinase_ATP_BS"/>
</dbReference>
<evidence type="ECO:0000256" key="11">
    <source>
        <dbReference type="RuleBase" id="RU000304"/>
    </source>
</evidence>
<comment type="caution">
    <text evidence="13">The sequence shown here is derived from an EMBL/GenBank/DDBJ whole genome shotgun (WGS) entry which is preliminary data.</text>
</comment>
<evidence type="ECO:0000313" key="14">
    <source>
        <dbReference type="Proteomes" id="UP000031737"/>
    </source>
</evidence>
<keyword evidence="1" id="KW-0808">Transferase</keyword>
<accession>A0A061JCE9</accession>
<dbReference type="PROSITE" id="PS50011">
    <property type="entry name" value="PROTEIN_KINASE_DOM"/>
    <property type="match status" value="1"/>
</dbReference>
<name>A0A061JCE9_TRYRA</name>
<evidence type="ECO:0000256" key="7">
    <source>
        <dbReference type="ARBA" id="ARBA00049014"/>
    </source>
</evidence>
<dbReference type="VEuPathDB" id="TriTrypDB:TRSC58_01292"/>
<feature type="binding site" evidence="10">
    <location>
        <position position="90"/>
    </location>
    <ligand>
        <name>ATP</name>
        <dbReference type="ChEBI" id="CHEBI:30616"/>
    </ligand>
</feature>
<evidence type="ECO:0000313" key="13">
    <source>
        <dbReference type="EMBL" id="ESL10967.1"/>
    </source>
</evidence>
<evidence type="ECO:0000256" key="4">
    <source>
        <dbReference type="ARBA" id="ARBA00022840"/>
    </source>
</evidence>
<evidence type="ECO:0000256" key="6">
    <source>
        <dbReference type="ARBA" id="ARBA00038999"/>
    </source>
</evidence>
<feature type="domain" description="Protein kinase" evidence="12">
    <location>
        <begin position="62"/>
        <end position="318"/>
    </location>
</feature>
<dbReference type="Gene3D" id="3.30.200.20">
    <property type="entry name" value="Phosphorylase Kinase, domain 1"/>
    <property type="match status" value="1"/>
</dbReference>
<protein>
    <recommendedName>
        <fullName evidence="6">mitogen-activated protein kinase kinase</fullName>
        <ecNumber evidence="6">2.7.12.2</ecNumber>
    </recommendedName>
</protein>
<organism evidence="13 14">
    <name type="scientific">Trypanosoma rangeli SC58</name>
    <dbReference type="NCBI Taxonomy" id="429131"/>
    <lineage>
        <taxon>Eukaryota</taxon>
        <taxon>Discoba</taxon>
        <taxon>Euglenozoa</taxon>
        <taxon>Kinetoplastea</taxon>
        <taxon>Metakinetoplastina</taxon>
        <taxon>Trypanosomatida</taxon>
        <taxon>Trypanosomatidae</taxon>
        <taxon>Trypanosoma</taxon>
        <taxon>Herpetosoma</taxon>
    </lineage>
</organism>
<dbReference type="EC" id="2.7.12.2" evidence="6"/>
<keyword evidence="11" id="KW-0723">Serine/threonine-protein kinase</keyword>
<evidence type="ECO:0000256" key="8">
    <source>
        <dbReference type="ARBA" id="ARBA00049299"/>
    </source>
</evidence>
<dbReference type="InterPro" id="IPR011009">
    <property type="entry name" value="Kinase-like_dom_sf"/>
</dbReference>
<evidence type="ECO:0000256" key="2">
    <source>
        <dbReference type="ARBA" id="ARBA00022741"/>
    </source>
</evidence>
<dbReference type="Pfam" id="PF00069">
    <property type="entry name" value="Pkinase"/>
    <property type="match status" value="1"/>
</dbReference>
<evidence type="ECO:0000256" key="9">
    <source>
        <dbReference type="ARBA" id="ARBA00051693"/>
    </source>
</evidence>
<dbReference type="GO" id="GO:0005524">
    <property type="term" value="F:ATP binding"/>
    <property type="evidence" value="ECO:0007669"/>
    <property type="project" value="UniProtKB-UniRule"/>
</dbReference>
<comment type="catalytic activity">
    <reaction evidence="7">
        <text>L-seryl-[protein] + ATP = O-phospho-L-seryl-[protein] + ADP + H(+)</text>
        <dbReference type="Rhea" id="RHEA:17989"/>
        <dbReference type="Rhea" id="RHEA-COMP:9863"/>
        <dbReference type="Rhea" id="RHEA-COMP:11604"/>
        <dbReference type="ChEBI" id="CHEBI:15378"/>
        <dbReference type="ChEBI" id="CHEBI:29999"/>
        <dbReference type="ChEBI" id="CHEBI:30616"/>
        <dbReference type="ChEBI" id="CHEBI:83421"/>
        <dbReference type="ChEBI" id="CHEBI:456216"/>
        <dbReference type="EC" id="2.7.12.2"/>
    </reaction>
</comment>
<dbReference type="OrthoDB" id="10252354at2759"/>
<dbReference type="PROSITE" id="PS00108">
    <property type="entry name" value="PROTEIN_KINASE_ST"/>
    <property type="match status" value="1"/>
</dbReference>
<dbReference type="InterPro" id="IPR008271">
    <property type="entry name" value="Ser/Thr_kinase_AS"/>
</dbReference>
<dbReference type="SMART" id="SM00220">
    <property type="entry name" value="S_TKc"/>
    <property type="match status" value="1"/>
</dbReference>
<evidence type="ECO:0000256" key="10">
    <source>
        <dbReference type="PROSITE-ProRule" id="PRU10141"/>
    </source>
</evidence>
<comment type="similarity">
    <text evidence="5">Belongs to the protein kinase superfamily. STE Ser/Thr protein kinase family. MAP kinase kinase subfamily.</text>
</comment>
<keyword evidence="4 10" id="KW-0067">ATP-binding</keyword>
<sequence>MNKLGLVLDAAAVEKSKLDLQSYQIKNNNSLQLRAFLINESGMFTKDGRMLPGSVTKEDVDEASKRLIGRGASGAVYFAKMKDGSPVALKHIPITSKPHRDEVDRELSFFSSQSHSPFVMKNLGAFWDSEEAAIVIPMEWMAYTLKDLSCFWEGIEETILRDIFFQVVTGLVYLHDVKRVIHRDLKPSNLLIRDDGYVKIGDFGVSKLVQTLDVSSTYVGTMYFMAPERLEQGAYGFNSDVWSLGLTVLSTVTGKNPWSPPEEMNIFQLLGRIAGNTTPTLPKTPAYSAEAHDFVKECLTRDPQDRPSSADLLKHPFFKGCTEASAVANVKQGVDYMTRLINNDAKKSALLKRSQEAVTKEVNAKLDRLGDL</sequence>
<gene>
    <name evidence="13" type="ORF">TRSC58_01292</name>
</gene>
<evidence type="ECO:0000256" key="5">
    <source>
        <dbReference type="ARBA" id="ARBA00038035"/>
    </source>
</evidence>
<comment type="catalytic activity">
    <reaction evidence="9">
        <text>L-tyrosyl-[protein] + ATP = O-phospho-L-tyrosyl-[protein] + ADP + H(+)</text>
        <dbReference type="Rhea" id="RHEA:10596"/>
        <dbReference type="Rhea" id="RHEA-COMP:10136"/>
        <dbReference type="Rhea" id="RHEA-COMP:20101"/>
        <dbReference type="ChEBI" id="CHEBI:15378"/>
        <dbReference type="ChEBI" id="CHEBI:30616"/>
        <dbReference type="ChEBI" id="CHEBI:46858"/>
        <dbReference type="ChEBI" id="CHEBI:61978"/>
        <dbReference type="ChEBI" id="CHEBI:456216"/>
        <dbReference type="EC" id="2.7.12.2"/>
    </reaction>
</comment>
<dbReference type="GO" id="GO:0004708">
    <property type="term" value="F:MAP kinase kinase activity"/>
    <property type="evidence" value="ECO:0007669"/>
    <property type="project" value="UniProtKB-EC"/>
</dbReference>
<dbReference type="PROSITE" id="PS00107">
    <property type="entry name" value="PROTEIN_KINASE_ATP"/>
    <property type="match status" value="1"/>
</dbReference>
<dbReference type="EMBL" id="AUPL01001292">
    <property type="protein sequence ID" value="ESL10967.1"/>
    <property type="molecule type" value="Genomic_DNA"/>
</dbReference>
<proteinExistence type="inferred from homology"/>
<dbReference type="PANTHER" id="PTHR48013:SF9">
    <property type="entry name" value="DUAL SPECIFICITY MITOGEN-ACTIVATED PROTEIN KINASE KINASE 5"/>
    <property type="match status" value="1"/>
</dbReference>
<dbReference type="Proteomes" id="UP000031737">
    <property type="component" value="Unassembled WGS sequence"/>
</dbReference>
<reference evidence="13 14" key="1">
    <citation type="submission" date="2013-07" db="EMBL/GenBank/DDBJ databases">
        <authorList>
            <person name="Stoco P.H."/>
            <person name="Wagner G."/>
            <person name="Gerber A."/>
            <person name="Zaha A."/>
            <person name="Thompson C."/>
            <person name="Bartholomeu D.C."/>
            <person name="Luckemeyer D.D."/>
            <person name="Bahia D."/>
            <person name="Loreto E."/>
            <person name="Prestes E.B."/>
            <person name="Lima F.M."/>
            <person name="Rodrigues-Luiz G."/>
            <person name="Vallejo G.A."/>
            <person name="Filho J.F."/>
            <person name="Monteiro K.M."/>
            <person name="Tyler K.M."/>
            <person name="de Almeida L.G."/>
            <person name="Ortiz M.F."/>
            <person name="Siervo M.A."/>
            <person name="de Moraes M.H."/>
            <person name="Cunha O.L."/>
            <person name="Mendonca-Neto R."/>
            <person name="Silva R."/>
            <person name="Teixeira S.M."/>
            <person name="Murta S.M."/>
            <person name="Sincero T.C."/>
            <person name="Mendes T.A."/>
            <person name="Urmenyi T.P."/>
            <person name="Silva V.G."/>
            <person name="da Rocha W.D."/>
            <person name="Andersson B."/>
            <person name="Romanha A.J."/>
            <person name="Steindel M."/>
            <person name="de Vasconcelos A.T."/>
            <person name="Grisard E.C."/>
        </authorList>
    </citation>
    <scope>NUCLEOTIDE SEQUENCE [LARGE SCALE GENOMIC DNA]</scope>
    <source>
        <strain evidence="13 14">SC58</strain>
    </source>
</reference>
<keyword evidence="3 13" id="KW-0418">Kinase</keyword>
<keyword evidence="14" id="KW-1185">Reference proteome</keyword>
<dbReference type="GO" id="GO:0004674">
    <property type="term" value="F:protein serine/threonine kinase activity"/>
    <property type="evidence" value="ECO:0007669"/>
    <property type="project" value="UniProtKB-KW"/>
</dbReference>
<dbReference type="Gene3D" id="1.10.510.10">
    <property type="entry name" value="Transferase(Phosphotransferase) domain 1"/>
    <property type="match status" value="1"/>
</dbReference>
<dbReference type="InterPro" id="IPR000719">
    <property type="entry name" value="Prot_kinase_dom"/>
</dbReference>
<dbReference type="PANTHER" id="PTHR48013">
    <property type="entry name" value="DUAL SPECIFICITY MITOGEN-ACTIVATED PROTEIN KINASE KINASE 5-RELATED"/>
    <property type="match status" value="1"/>
</dbReference>
<comment type="catalytic activity">
    <reaction evidence="8">
        <text>L-threonyl-[protein] + ATP = O-phospho-L-threonyl-[protein] + ADP + H(+)</text>
        <dbReference type="Rhea" id="RHEA:46608"/>
        <dbReference type="Rhea" id="RHEA-COMP:11060"/>
        <dbReference type="Rhea" id="RHEA-COMP:11605"/>
        <dbReference type="ChEBI" id="CHEBI:15378"/>
        <dbReference type="ChEBI" id="CHEBI:30013"/>
        <dbReference type="ChEBI" id="CHEBI:30616"/>
        <dbReference type="ChEBI" id="CHEBI:61977"/>
        <dbReference type="ChEBI" id="CHEBI:456216"/>
        <dbReference type="EC" id="2.7.12.2"/>
    </reaction>
</comment>